<dbReference type="EMBL" id="NXLU01000002">
    <property type="protein sequence ID" value="RDU69471.1"/>
    <property type="molecule type" value="Genomic_DNA"/>
</dbReference>
<organism evidence="3 4">
    <name type="scientific">Helicobacter cholecystus</name>
    <dbReference type="NCBI Taxonomy" id="45498"/>
    <lineage>
        <taxon>Bacteria</taxon>
        <taxon>Pseudomonadati</taxon>
        <taxon>Campylobacterota</taxon>
        <taxon>Epsilonproteobacteria</taxon>
        <taxon>Campylobacterales</taxon>
        <taxon>Helicobacteraceae</taxon>
        <taxon>Helicobacter</taxon>
    </lineage>
</organism>
<comment type="caution">
    <text evidence="3">The sequence shown here is derived from an EMBL/GenBank/DDBJ whole genome shotgun (WGS) entry which is preliminary data.</text>
</comment>
<name>A0A3D8IY41_9HELI</name>
<dbReference type="InterPro" id="IPR032693">
    <property type="entry name" value="YtkA-like_dom"/>
</dbReference>
<evidence type="ECO:0000256" key="1">
    <source>
        <dbReference type="SAM" id="SignalP"/>
    </source>
</evidence>
<dbReference type="Pfam" id="PF13115">
    <property type="entry name" value="YtkA"/>
    <property type="match status" value="1"/>
</dbReference>
<reference evidence="3 4" key="1">
    <citation type="submission" date="2018-04" db="EMBL/GenBank/DDBJ databases">
        <title>Novel Campyloabacter and Helicobacter Species and Strains.</title>
        <authorList>
            <person name="Mannion A.J."/>
            <person name="Shen Z."/>
            <person name="Fox J.G."/>
        </authorList>
    </citation>
    <scope>NUCLEOTIDE SEQUENCE [LARGE SCALE GENOMIC DNA]</scope>
    <source>
        <strain evidence="3 4">ATCC 700242</strain>
    </source>
</reference>
<evidence type="ECO:0000259" key="2">
    <source>
        <dbReference type="Pfam" id="PF13115"/>
    </source>
</evidence>
<accession>A0A3D8IY41</accession>
<evidence type="ECO:0000313" key="4">
    <source>
        <dbReference type="Proteomes" id="UP000257067"/>
    </source>
</evidence>
<keyword evidence="4" id="KW-1185">Reference proteome</keyword>
<dbReference type="RefSeq" id="WP_104724577.1">
    <property type="nucleotide sequence ID" value="NZ_FZNE01000003.1"/>
</dbReference>
<sequence>MRKILFLFVALCGLLFAQSGKVGGMDIEYSTKKPLSSGANEFIITLQKNGDMVRGAKIELVAIMPPMPSMPKMDFKAQAKEEAQGYSATVHFPHGGTWQLKFKIQVNGKKYTYKSSVDF</sequence>
<dbReference type="OrthoDB" id="5339750at2"/>
<dbReference type="Proteomes" id="UP000257067">
    <property type="component" value="Unassembled WGS sequence"/>
</dbReference>
<dbReference type="AlphaFoldDB" id="A0A3D8IY41"/>
<feature type="domain" description="YtkA-like" evidence="2">
    <location>
        <begin position="25"/>
        <end position="101"/>
    </location>
</feature>
<proteinExistence type="predicted"/>
<evidence type="ECO:0000313" key="3">
    <source>
        <dbReference type="EMBL" id="RDU69471.1"/>
    </source>
</evidence>
<protein>
    <submittedName>
        <fullName evidence="3">Copper resistance protein</fullName>
    </submittedName>
</protein>
<feature type="chain" id="PRO_5043181882" evidence="1">
    <location>
        <begin position="18"/>
        <end position="119"/>
    </location>
</feature>
<feature type="signal peptide" evidence="1">
    <location>
        <begin position="1"/>
        <end position="17"/>
    </location>
</feature>
<keyword evidence="1" id="KW-0732">Signal</keyword>
<gene>
    <name evidence="3" type="ORF">CQA62_02140</name>
</gene>